<evidence type="ECO:0000313" key="2">
    <source>
        <dbReference type="EMBL" id="SDE27729.1"/>
    </source>
</evidence>
<dbReference type="GO" id="GO:0007155">
    <property type="term" value="P:cell adhesion"/>
    <property type="evidence" value="ECO:0007669"/>
    <property type="project" value="InterPro"/>
</dbReference>
<dbReference type="STRING" id="591205.SAMN05421538_105131"/>
<sequence length="115" mass="12970">MKRIGHYAVGVLRGDEVLFSDFQDGGEMWTGTGSRSLRQRVEFADSFIEPPTVHVGLSMWDIDSQQNQRVDIGTEEVGRSGFTIVFSTWGDTRVARVRAQWLAIGPVTHDDDWEV</sequence>
<keyword evidence="2" id="KW-0430">Lectin</keyword>
<dbReference type="Proteomes" id="UP000199344">
    <property type="component" value="Unassembled WGS sequence"/>
</dbReference>
<proteinExistence type="predicted"/>
<evidence type="ECO:0000313" key="3">
    <source>
        <dbReference type="Proteomes" id="UP000199344"/>
    </source>
</evidence>
<protein>
    <submittedName>
        <fullName evidence="2">H-type lectin domain-containing protein</fullName>
    </submittedName>
</protein>
<dbReference type="Pfam" id="PF09458">
    <property type="entry name" value="H_lectin"/>
    <property type="match status" value="1"/>
</dbReference>
<dbReference type="EMBL" id="FNAH01000005">
    <property type="protein sequence ID" value="SDE27729.1"/>
    <property type="molecule type" value="Genomic_DNA"/>
</dbReference>
<feature type="domain" description="H-type lectin" evidence="1">
    <location>
        <begin position="39"/>
        <end position="104"/>
    </location>
</feature>
<accession>A0A1G7BL19</accession>
<dbReference type="InterPro" id="IPR019019">
    <property type="entry name" value="H-type_lectin_domain"/>
</dbReference>
<organism evidence="2 3">
    <name type="scientific">Paracoccus isoporae</name>
    <dbReference type="NCBI Taxonomy" id="591205"/>
    <lineage>
        <taxon>Bacteria</taxon>
        <taxon>Pseudomonadati</taxon>
        <taxon>Pseudomonadota</taxon>
        <taxon>Alphaproteobacteria</taxon>
        <taxon>Rhodobacterales</taxon>
        <taxon>Paracoccaceae</taxon>
        <taxon>Paracoccus</taxon>
    </lineage>
</organism>
<reference evidence="2 3" key="1">
    <citation type="submission" date="2016-10" db="EMBL/GenBank/DDBJ databases">
        <authorList>
            <person name="de Groot N.N."/>
        </authorList>
    </citation>
    <scope>NUCLEOTIDE SEQUENCE [LARGE SCALE GENOMIC DNA]</scope>
    <source>
        <strain evidence="2 3">DSM 22220</strain>
    </source>
</reference>
<dbReference type="SUPFAM" id="SSF141086">
    <property type="entry name" value="Agglutinin HPA-like"/>
    <property type="match status" value="1"/>
</dbReference>
<evidence type="ECO:0000259" key="1">
    <source>
        <dbReference type="Pfam" id="PF09458"/>
    </source>
</evidence>
<dbReference type="AlphaFoldDB" id="A0A1G7BL19"/>
<dbReference type="InterPro" id="IPR037221">
    <property type="entry name" value="H-type_lectin_dom_sf"/>
</dbReference>
<dbReference type="RefSeq" id="WP_090523434.1">
    <property type="nucleotide sequence ID" value="NZ_FNAH01000005.1"/>
</dbReference>
<keyword evidence="3" id="KW-1185">Reference proteome</keyword>
<dbReference type="OrthoDB" id="7658568at2"/>
<name>A0A1G7BL19_9RHOB</name>
<dbReference type="GO" id="GO:0030246">
    <property type="term" value="F:carbohydrate binding"/>
    <property type="evidence" value="ECO:0007669"/>
    <property type="project" value="UniProtKB-KW"/>
</dbReference>
<gene>
    <name evidence="2" type="ORF">SAMN05421538_105131</name>
</gene>
<dbReference type="Gene3D" id="2.60.40.2080">
    <property type="match status" value="1"/>
</dbReference>